<reference evidence="4 5" key="1">
    <citation type="submission" date="2023-07" db="EMBL/GenBank/DDBJ databases">
        <title>Sorghum-associated microbial communities from plants grown in Nebraska, USA.</title>
        <authorList>
            <person name="Schachtman D."/>
        </authorList>
    </citation>
    <scope>NUCLEOTIDE SEQUENCE [LARGE SCALE GENOMIC DNA]</scope>
    <source>
        <strain evidence="4 5">BE198</strain>
    </source>
</reference>
<gene>
    <name evidence="4" type="ORF">J2X06_000439</name>
</gene>
<feature type="domain" description="NodB homology" evidence="3">
    <location>
        <begin position="78"/>
        <end position="258"/>
    </location>
</feature>
<feature type="transmembrane region" description="Helical" evidence="2">
    <location>
        <begin position="20"/>
        <end position="38"/>
    </location>
</feature>
<dbReference type="SUPFAM" id="SSF88713">
    <property type="entry name" value="Glycoside hydrolase/deacetylase"/>
    <property type="match status" value="1"/>
</dbReference>
<feature type="region of interest" description="Disordered" evidence="1">
    <location>
        <begin position="266"/>
        <end position="295"/>
    </location>
</feature>
<dbReference type="Pfam" id="PF01522">
    <property type="entry name" value="Polysacc_deac_1"/>
    <property type="match status" value="1"/>
</dbReference>
<accession>A0ABU1W7C1</accession>
<keyword evidence="5" id="KW-1185">Reference proteome</keyword>
<evidence type="ECO:0000256" key="1">
    <source>
        <dbReference type="SAM" id="MobiDB-lite"/>
    </source>
</evidence>
<dbReference type="PANTHER" id="PTHR10587:SF137">
    <property type="entry name" value="4-DEOXY-4-FORMAMIDO-L-ARABINOSE-PHOSPHOUNDECAPRENOL DEFORMYLASE ARND-RELATED"/>
    <property type="match status" value="1"/>
</dbReference>
<keyword evidence="2" id="KW-0812">Transmembrane</keyword>
<evidence type="ECO:0000256" key="2">
    <source>
        <dbReference type="SAM" id="Phobius"/>
    </source>
</evidence>
<evidence type="ECO:0000313" key="5">
    <source>
        <dbReference type="Proteomes" id="UP001251524"/>
    </source>
</evidence>
<name>A0ABU1W7C1_9GAMM</name>
<dbReference type="Proteomes" id="UP001251524">
    <property type="component" value="Unassembled WGS sequence"/>
</dbReference>
<dbReference type="PANTHER" id="PTHR10587">
    <property type="entry name" value="GLYCOSYL TRANSFERASE-RELATED"/>
    <property type="match status" value="1"/>
</dbReference>
<keyword evidence="2" id="KW-0472">Membrane</keyword>
<dbReference type="InterPro" id="IPR050248">
    <property type="entry name" value="Polysacc_deacetylase_ArnD"/>
</dbReference>
<dbReference type="InterPro" id="IPR011330">
    <property type="entry name" value="Glyco_hydro/deAcase_b/a-brl"/>
</dbReference>
<dbReference type="EMBL" id="JAVDVY010000001">
    <property type="protein sequence ID" value="MDR7133255.1"/>
    <property type="molecule type" value="Genomic_DNA"/>
</dbReference>
<dbReference type="InterPro" id="IPR002509">
    <property type="entry name" value="NODB_dom"/>
</dbReference>
<evidence type="ECO:0000259" key="3">
    <source>
        <dbReference type="PROSITE" id="PS51677"/>
    </source>
</evidence>
<dbReference type="RefSeq" id="WP_310057680.1">
    <property type="nucleotide sequence ID" value="NZ_JAVDVY010000001.1"/>
</dbReference>
<proteinExistence type="predicted"/>
<keyword evidence="2" id="KW-1133">Transmembrane helix</keyword>
<organism evidence="4 5">
    <name type="scientific">Lysobacter niastensis</name>
    <dbReference type="NCBI Taxonomy" id="380629"/>
    <lineage>
        <taxon>Bacteria</taxon>
        <taxon>Pseudomonadati</taxon>
        <taxon>Pseudomonadota</taxon>
        <taxon>Gammaproteobacteria</taxon>
        <taxon>Lysobacterales</taxon>
        <taxon>Lysobacteraceae</taxon>
        <taxon>Lysobacter</taxon>
    </lineage>
</organism>
<sequence>MNSPFSSRPLHQPPRHPHAWAWVFAVSQLLVIALWWRWGWKMGLPAMVVSHLTVIWATLWPRSRLLGPVLSRLPTSERAVWLTIDDGPSDETAAVLDLLDAHGAAVTFFLVGERAQARPELVREIVRRGHDIGQHSHTHPQAWFWALPPWAMRAQIDQAQAALTAITGTPPRWFRAVVGMSNPFVAASLKRHGLARAAWSARGFDGVHCEPVRVVERIDRDLAPGAIVLMHEGAAHGRNVETLALLLERLRERGYRCVLPQQIEDLSSPAGGVGGGQVGGTTESPESKPVESANA</sequence>
<dbReference type="PROSITE" id="PS51677">
    <property type="entry name" value="NODB"/>
    <property type="match status" value="1"/>
</dbReference>
<dbReference type="Gene3D" id="3.20.20.370">
    <property type="entry name" value="Glycoside hydrolase/deacetylase"/>
    <property type="match status" value="1"/>
</dbReference>
<protein>
    <submittedName>
        <fullName evidence="4">Peptidoglycan/xylan/chitin deacetylase (PgdA/CDA1 family)</fullName>
    </submittedName>
</protein>
<dbReference type="CDD" id="cd10917">
    <property type="entry name" value="CE4_NodB_like_6s_7s"/>
    <property type="match status" value="1"/>
</dbReference>
<feature type="transmembrane region" description="Helical" evidence="2">
    <location>
        <begin position="44"/>
        <end position="62"/>
    </location>
</feature>
<evidence type="ECO:0000313" key="4">
    <source>
        <dbReference type="EMBL" id="MDR7133255.1"/>
    </source>
</evidence>
<comment type="caution">
    <text evidence="4">The sequence shown here is derived from an EMBL/GenBank/DDBJ whole genome shotgun (WGS) entry which is preliminary data.</text>
</comment>